<protein>
    <submittedName>
        <fullName evidence="1">Uncharacterized protein</fullName>
    </submittedName>
</protein>
<organism evidence="1 2">
    <name type="scientific">Trichoderma simmonsii</name>
    <dbReference type="NCBI Taxonomy" id="1491479"/>
    <lineage>
        <taxon>Eukaryota</taxon>
        <taxon>Fungi</taxon>
        <taxon>Dikarya</taxon>
        <taxon>Ascomycota</taxon>
        <taxon>Pezizomycotina</taxon>
        <taxon>Sordariomycetes</taxon>
        <taxon>Hypocreomycetidae</taxon>
        <taxon>Hypocreales</taxon>
        <taxon>Hypocreaceae</taxon>
        <taxon>Trichoderma</taxon>
    </lineage>
</organism>
<dbReference type="Proteomes" id="UP000826661">
    <property type="component" value="Chromosome III"/>
</dbReference>
<keyword evidence="2" id="KW-1185">Reference proteome</keyword>
<name>A0A8G0LCY1_9HYPO</name>
<dbReference type="EMBL" id="CP075866">
    <property type="protein sequence ID" value="QYS98983.1"/>
    <property type="molecule type" value="Genomic_DNA"/>
</dbReference>
<evidence type="ECO:0000313" key="1">
    <source>
        <dbReference type="EMBL" id="QYS98983.1"/>
    </source>
</evidence>
<sequence>MLLTFLSRKEPPLVSLLAPHILPPTYEIVISAVSSTKHTVGCSHQTNVERCDASSSCAFPNSQLNQGGMRIITSTWSFWTSCRNNNLSLLGRVDDSATRDLIQLKWRL</sequence>
<gene>
    <name evidence="1" type="ORF">H0G86_006134</name>
</gene>
<proteinExistence type="predicted"/>
<evidence type="ECO:0000313" key="2">
    <source>
        <dbReference type="Proteomes" id="UP000826661"/>
    </source>
</evidence>
<accession>A0A8G0LCY1</accession>
<reference evidence="1 2" key="1">
    <citation type="journal article" date="2021" name="BMC Genomics">
        <title>Telomere-to-telomere genome assembly of asparaginase-producing Trichoderma simmonsii.</title>
        <authorList>
            <person name="Chung D."/>
            <person name="Kwon Y.M."/>
            <person name="Yang Y."/>
        </authorList>
    </citation>
    <scope>NUCLEOTIDE SEQUENCE [LARGE SCALE GENOMIC DNA]</scope>
    <source>
        <strain evidence="1 2">GH-Sj1</strain>
    </source>
</reference>
<dbReference type="AlphaFoldDB" id="A0A8G0LCY1"/>